<dbReference type="SMART" id="SM00054">
    <property type="entry name" value="EFh"/>
    <property type="match status" value="2"/>
</dbReference>
<evidence type="ECO:0000313" key="5">
    <source>
        <dbReference type="EMBL" id="RWS29306.1"/>
    </source>
</evidence>
<gene>
    <name evidence="5" type="ORF">B4U80_09123</name>
</gene>
<evidence type="ECO:0000313" key="6">
    <source>
        <dbReference type="Proteomes" id="UP000288716"/>
    </source>
</evidence>
<feature type="domain" description="EF-hand" evidence="4">
    <location>
        <begin position="39"/>
        <end position="74"/>
    </location>
</feature>
<dbReference type="PROSITE" id="PS50222">
    <property type="entry name" value="EF_HAND_2"/>
    <property type="match status" value="2"/>
</dbReference>
<proteinExistence type="predicted"/>
<keyword evidence="6" id="KW-1185">Reference proteome</keyword>
<feature type="domain" description="EF-hand" evidence="4">
    <location>
        <begin position="75"/>
        <end position="110"/>
    </location>
</feature>
<dbReference type="InterPro" id="IPR018247">
    <property type="entry name" value="EF_Hand_1_Ca_BS"/>
</dbReference>
<keyword evidence="3" id="KW-0106">Calcium</keyword>
<dbReference type="Gene3D" id="1.10.238.10">
    <property type="entry name" value="EF-hand"/>
    <property type="match status" value="1"/>
</dbReference>
<accession>A0A443SP58</accession>
<protein>
    <submittedName>
        <fullName evidence="5">Kv channel-interacting protein 4-like protein</fullName>
    </submittedName>
</protein>
<dbReference type="PANTHER" id="PTHR23055:SF167">
    <property type="entry name" value="EF-HAND DOMAIN-CONTAINING PROTEIN"/>
    <property type="match status" value="1"/>
</dbReference>
<comment type="caution">
    <text evidence="5">The sequence shown here is derived from an EMBL/GenBank/DDBJ whole genome shotgun (WGS) entry which is preliminary data.</text>
</comment>
<dbReference type="Proteomes" id="UP000288716">
    <property type="component" value="Unassembled WGS sequence"/>
</dbReference>
<evidence type="ECO:0000256" key="3">
    <source>
        <dbReference type="ARBA" id="ARBA00022837"/>
    </source>
</evidence>
<dbReference type="EMBL" id="NCKV01000973">
    <property type="protein sequence ID" value="RWS29306.1"/>
    <property type="molecule type" value="Genomic_DNA"/>
</dbReference>
<dbReference type="Pfam" id="PF00036">
    <property type="entry name" value="EF-hand_1"/>
    <property type="match status" value="1"/>
</dbReference>
<name>A0A443SP58_9ACAR</name>
<dbReference type="InterPro" id="IPR002048">
    <property type="entry name" value="EF_hand_dom"/>
</dbReference>
<dbReference type="PRINTS" id="PR00450">
    <property type="entry name" value="RECOVERIN"/>
</dbReference>
<dbReference type="OrthoDB" id="191686at2759"/>
<dbReference type="AlphaFoldDB" id="A0A443SP58"/>
<dbReference type="InterPro" id="IPR028846">
    <property type="entry name" value="Recoverin"/>
</dbReference>
<dbReference type="Pfam" id="PF13833">
    <property type="entry name" value="EF-hand_8"/>
    <property type="match status" value="1"/>
</dbReference>
<dbReference type="SUPFAM" id="SSF47473">
    <property type="entry name" value="EF-hand"/>
    <property type="match status" value="1"/>
</dbReference>
<dbReference type="VEuPathDB" id="VectorBase:LDEU002734"/>
<dbReference type="GO" id="GO:0005509">
    <property type="term" value="F:calcium ion binding"/>
    <property type="evidence" value="ECO:0007669"/>
    <property type="project" value="InterPro"/>
</dbReference>
<dbReference type="PANTHER" id="PTHR23055">
    <property type="entry name" value="CALCIUM BINDING PROTEINS"/>
    <property type="match status" value="1"/>
</dbReference>
<dbReference type="STRING" id="299467.A0A443SP58"/>
<evidence type="ECO:0000256" key="1">
    <source>
        <dbReference type="ARBA" id="ARBA00022723"/>
    </source>
</evidence>
<keyword evidence="1" id="KW-0479">Metal-binding</keyword>
<evidence type="ECO:0000259" key="4">
    <source>
        <dbReference type="PROSITE" id="PS50222"/>
    </source>
</evidence>
<evidence type="ECO:0000256" key="2">
    <source>
        <dbReference type="ARBA" id="ARBA00022737"/>
    </source>
</evidence>
<organism evidence="5 6">
    <name type="scientific">Leptotrombidium deliense</name>
    <dbReference type="NCBI Taxonomy" id="299467"/>
    <lineage>
        <taxon>Eukaryota</taxon>
        <taxon>Metazoa</taxon>
        <taxon>Ecdysozoa</taxon>
        <taxon>Arthropoda</taxon>
        <taxon>Chelicerata</taxon>
        <taxon>Arachnida</taxon>
        <taxon>Acari</taxon>
        <taxon>Acariformes</taxon>
        <taxon>Trombidiformes</taxon>
        <taxon>Prostigmata</taxon>
        <taxon>Anystina</taxon>
        <taxon>Parasitengona</taxon>
        <taxon>Trombiculoidea</taxon>
        <taxon>Trombiculidae</taxon>
        <taxon>Leptotrombidium</taxon>
    </lineage>
</organism>
<sequence length="140" mass="15906">MILFAVNIRIANSLKLLIKLVKEDTFKIIYAQFFPRGADSSQYAHYIFNTFDPDHTGGITFTDFVVGLSVLARGTAHDKLRWAFSLYDLNGDGVITKDELERIVSSVYDLMGRSLEVKNSVREEGATREHVDRVFQVTEN</sequence>
<keyword evidence="2" id="KW-0677">Repeat</keyword>
<reference evidence="5 6" key="1">
    <citation type="journal article" date="2018" name="Gigascience">
        <title>Genomes of trombidid mites reveal novel predicted allergens and laterally-transferred genes associated with secondary metabolism.</title>
        <authorList>
            <person name="Dong X."/>
            <person name="Chaisiri K."/>
            <person name="Xia D."/>
            <person name="Armstrong S.D."/>
            <person name="Fang Y."/>
            <person name="Donnelly M.J."/>
            <person name="Kadowaki T."/>
            <person name="McGarry J.W."/>
            <person name="Darby A.C."/>
            <person name="Makepeace B.L."/>
        </authorList>
    </citation>
    <scope>NUCLEOTIDE SEQUENCE [LARGE SCALE GENOMIC DNA]</scope>
    <source>
        <strain evidence="5">UoL-UT</strain>
    </source>
</reference>
<dbReference type="CDD" id="cd00051">
    <property type="entry name" value="EFh"/>
    <property type="match status" value="1"/>
</dbReference>
<dbReference type="InterPro" id="IPR011992">
    <property type="entry name" value="EF-hand-dom_pair"/>
</dbReference>
<dbReference type="PROSITE" id="PS00018">
    <property type="entry name" value="EF_HAND_1"/>
    <property type="match status" value="1"/>
</dbReference>